<proteinExistence type="predicted"/>
<feature type="non-terminal residue" evidence="1">
    <location>
        <position position="80"/>
    </location>
</feature>
<evidence type="ECO:0000313" key="1">
    <source>
        <dbReference type="EMBL" id="GAG50125.1"/>
    </source>
</evidence>
<protein>
    <submittedName>
        <fullName evidence="1">Uncharacterized protein</fullName>
    </submittedName>
</protein>
<sequence length="80" mass="9123">MVSDREMVRLDGPLLEFVDDWTPIFADPTREYSYLAEMVSYAPTDDGAEFETRTNTGKSVRASIAFVSPEVVRFRAWLAE</sequence>
<accession>X0Y345</accession>
<comment type="caution">
    <text evidence="1">The sequence shown here is derived from an EMBL/GenBank/DDBJ whole genome shotgun (WGS) entry which is preliminary data.</text>
</comment>
<gene>
    <name evidence="1" type="ORF">S01H1_80792</name>
</gene>
<name>X0Y345_9ZZZZ</name>
<reference evidence="1" key="1">
    <citation type="journal article" date="2014" name="Front. Microbiol.">
        <title>High frequency of phylogenetically diverse reductive dehalogenase-homologous genes in deep subseafloor sedimentary metagenomes.</title>
        <authorList>
            <person name="Kawai M."/>
            <person name="Futagami T."/>
            <person name="Toyoda A."/>
            <person name="Takaki Y."/>
            <person name="Nishi S."/>
            <person name="Hori S."/>
            <person name="Arai W."/>
            <person name="Tsubouchi T."/>
            <person name="Morono Y."/>
            <person name="Uchiyama I."/>
            <person name="Ito T."/>
            <person name="Fujiyama A."/>
            <person name="Inagaki F."/>
            <person name="Takami H."/>
        </authorList>
    </citation>
    <scope>NUCLEOTIDE SEQUENCE</scope>
    <source>
        <strain evidence="1">Expedition CK06-06</strain>
    </source>
</reference>
<dbReference type="EMBL" id="BARS01054595">
    <property type="protein sequence ID" value="GAG50125.1"/>
    <property type="molecule type" value="Genomic_DNA"/>
</dbReference>
<dbReference type="AlphaFoldDB" id="X0Y345"/>
<organism evidence="1">
    <name type="scientific">marine sediment metagenome</name>
    <dbReference type="NCBI Taxonomy" id="412755"/>
    <lineage>
        <taxon>unclassified sequences</taxon>
        <taxon>metagenomes</taxon>
        <taxon>ecological metagenomes</taxon>
    </lineage>
</organism>